<gene>
    <name evidence="7" type="ORF">A3E39_04685</name>
</gene>
<dbReference type="NCBIfam" id="NF008686">
    <property type="entry name" value="PRK11705.1"/>
    <property type="match status" value="1"/>
</dbReference>
<dbReference type="SUPFAM" id="SSF53335">
    <property type="entry name" value="S-adenosyl-L-methionine-dependent methyltransferases"/>
    <property type="match status" value="1"/>
</dbReference>
<protein>
    <submittedName>
        <fullName evidence="7">Cyclopropane-fatty-acyl-phospholipid synthase</fullName>
    </submittedName>
</protein>
<dbReference type="PANTHER" id="PTHR43667">
    <property type="entry name" value="CYCLOPROPANE-FATTY-ACYL-PHOSPHOLIPID SYNTHASE"/>
    <property type="match status" value="1"/>
</dbReference>
<evidence type="ECO:0000313" key="7">
    <source>
        <dbReference type="EMBL" id="OGL78331.1"/>
    </source>
</evidence>
<dbReference type="Proteomes" id="UP000176603">
    <property type="component" value="Unassembled WGS sequence"/>
</dbReference>
<feature type="active site" evidence="6">
    <location>
        <position position="343"/>
    </location>
</feature>
<dbReference type="Pfam" id="PF02353">
    <property type="entry name" value="CMAS"/>
    <property type="match status" value="1"/>
</dbReference>
<keyword evidence="2" id="KW-0489">Methyltransferase</keyword>
<reference evidence="7 8" key="1">
    <citation type="journal article" date="2016" name="Nat. Commun.">
        <title>Thousands of microbial genomes shed light on interconnected biogeochemical processes in an aquifer system.</title>
        <authorList>
            <person name="Anantharaman K."/>
            <person name="Brown C.T."/>
            <person name="Hug L.A."/>
            <person name="Sharon I."/>
            <person name="Castelle C.J."/>
            <person name="Probst A.J."/>
            <person name="Thomas B.C."/>
            <person name="Singh A."/>
            <person name="Wilkins M.J."/>
            <person name="Karaoz U."/>
            <person name="Brodie E.L."/>
            <person name="Williams K.H."/>
            <person name="Hubbard S.S."/>
            <person name="Banfield J.F."/>
        </authorList>
    </citation>
    <scope>NUCLEOTIDE SEQUENCE [LARGE SCALE GENOMIC DNA]</scope>
</reference>
<sequence>MSTSFKAQVERLLDGTGVSLNGSGPCDVRVRDERLYARILADGSLGFGEAYMDGWWDCDHLDEMVTRFLRFNIQAKLKPSVILLRNALLARLMNRQRTSRAYRIGEAHYDIGNDLYQAMLDRRLTYTCGYWEAATNLNGAQEAKLDLTCRKIGLTAGQRVLDIGCGWGSFAKFAAERYGARVVGITVSKEQVKLGTELCRGLPVEFRLQDYRDLNEPFDHIVSLGMFEHVGVKNYRIYFDVVRRCLKDDGLFLLHTIGGSTSAHTTDPWIDKYIFPDSLLPSVSQIAKASEGLFVMEDWHNFGPDYDKTLMAWHANVERNWESLKTRYDERFHRMWRYYLLSCAGSFRARQNHLWQIVYSKHGVPGGYALIR</sequence>
<proteinExistence type="inferred from homology"/>
<organism evidence="7 8">
    <name type="scientific">Candidatus Uhrbacteria bacterium RIFCSPHIGHO2_12_FULL_60_25</name>
    <dbReference type="NCBI Taxonomy" id="1802399"/>
    <lineage>
        <taxon>Bacteria</taxon>
        <taxon>Candidatus Uhriibacteriota</taxon>
    </lineage>
</organism>
<evidence type="ECO:0000256" key="1">
    <source>
        <dbReference type="ARBA" id="ARBA00010815"/>
    </source>
</evidence>
<dbReference type="STRING" id="1802399.A3E39_04685"/>
<dbReference type="GO" id="GO:0008168">
    <property type="term" value="F:methyltransferase activity"/>
    <property type="evidence" value="ECO:0007669"/>
    <property type="project" value="UniProtKB-KW"/>
</dbReference>
<accession>A0A1F7UJ73</accession>
<dbReference type="InterPro" id="IPR029063">
    <property type="entry name" value="SAM-dependent_MTases_sf"/>
</dbReference>
<keyword evidence="3" id="KW-0808">Transferase</keyword>
<dbReference type="Gene3D" id="3.40.50.150">
    <property type="entry name" value="Vaccinia Virus protein VP39"/>
    <property type="match status" value="1"/>
</dbReference>
<dbReference type="GO" id="GO:0032259">
    <property type="term" value="P:methylation"/>
    <property type="evidence" value="ECO:0007669"/>
    <property type="project" value="UniProtKB-KW"/>
</dbReference>
<dbReference type="PANTHER" id="PTHR43667:SF1">
    <property type="entry name" value="CYCLOPROPANE-FATTY-ACYL-PHOSPHOLIPID SYNTHASE"/>
    <property type="match status" value="1"/>
</dbReference>
<evidence type="ECO:0000256" key="3">
    <source>
        <dbReference type="ARBA" id="ARBA00022679"/>
    </source>
</evidence>
<evidence type="ECO:0000256" key="5">
    <source>
        <dbReference type="ARBA" id="ARBA00023098"/>
    </source>
</evidence>
<dbReference type="GO" id="GO:0008610">
    <property type="term" value="P:lipid biosynthetic process"/>
    <property type="evidence" value="ECO:0007669"/>
    <property type="project" value="InterPro"/>
</dbReference>
<name>A0A1F7UJ73_9BACT</name>
<keyword evidence="4" id="KW-0949">S-adenosyl-L-methionine</keyword>
<dbReference type="InterPro" id="IPR050723">
    <property type="entry name" value="CFA/CMAS"/>
</dbReference>
<dbReference type="InterPro" id="IPR003333">
    <property type="entry name" value="CMAS"/>
</dbReference>
<dbReference type="CDD" id="cd02440">
    <property type="entry name" value="AdoMet_MTases"/>
    <property type="match status" value="1"/>
</dbReference>
<dbReference type="AlphaFoldDB" id="A0A1F7UJ73"/>
<dbReference type="PIRSF" id="PIRSF003085">
    <property type="entry name" value="CMAS"/>
    <property type="match status" value="1"/>
</dbReference>
<comment type="similarity">
    <text evidence="1">Belongs to the CFA/CMAS family.</text>
</comment>
<evidence type="ECO:0000256" key="6">
    <source>
        <dbReference type="PIRSR" id="PIRSR003085-1"/>
    </source>
</evidence>
<comment type="caution">
    <text evidence="7">The sequence shown here is derived from an EMBL/GenBank/DDBJ whole genome shotgun (WGS) entry which is preliminary data.</text>
</comment>
<dbReference type="EMBL" id="MGEH01000033">
    <property type="protein sequence ID" value="OGL78331.1"/>
    <property type="molecule type" value="Genomic_DNA"/>
</dbReference>
<keyword evidence="5" id="KW-0443">Lipid metabolism</keyword>
<evidence type="ECO:0000256" key="4">
    <source>
        <dbReference type="ARBA" id="ARBA00022691"/>
    </source>
</evidence>
<evidence type="ECO:0000313" key="8">
    <source>
        <dbReference type="Proteomes" id="UP000176603"/>
    </source>
</evidence>
<evidence type="ECO:0000256" key="2">
    <source>
        <dbReference type="ARBA" id="ARBA00022603"/>
    </source>
</evidence>